<feature type="compositionally biased region" description="Polar residues" evidence="1">
    <location>
        <begin position="58"/>
        <end position="68"/>
    </location>
</feature>
<gene>
    <name evidence="2" type="ORF">BJ970_003145</name>
</gene>
<dbReference type="RefSeq" id="WP_184726920.1">
    <property type="nucleotide sequence ID" value="NZ_JACHIW010000001.1"/>
</dbReference>
<organism evidence="2 3">
    <name type="scientific">Saccharopolyspora phatthalungensis</name>
    <dbReference type="NCBI Taxonomy" id="664693"/>
    <lineage>
        <taxon>Bacteria</taxon>
        <taxon>Bacillati</taxon>
        <taxon>Actinomycetota</taxon>
        <taxon>Actinomycetes</taxon>
        <taxon>Pseudonocardiales</taxon>
        <taxon>Pseudonocardiaceae</taxon>
        <taxon>Saccharopolyspora</taxon>
    </lineage>
</organism>
<dbReference type="EMBL" id="JACHIW010000001">
    <property type="protein sequence ID" value="MBB5155611.1"/>
    <property type="molecule type" value="Genomic_DNA"/>
</dbReference>
<comment type="caution">
    <text evidence="2">The sequence shown here is derived from an EMBL/GenBank/DDBJ whole genome shotgun (WGS) entry which is preliminary data.</text>
</comment>
<keyword evidence="3" id="KW-1185">Reference proteome</keyword>
<evidence type="ECO:0000313" key="3">
    <source>
        <dbReference type="Proteomes" id="UP000584374"/>
    </source>
</evidence>
<protein>
    <submittedName>
        <fullName evidence="2">Uncharacterized protein</fullName>
    </submittedName>
</protein>
<name>A0A840Q7B7_9PSEU</name>
<dbReference type="AlphaFoldDB" id="A0A840Q7B7"/>
<reference evidence="2 3" key="1">
    <citation type="submission" date="2020-08" db="EMBL/GenBank/DDBJ databases">
        <title>Sequencing the genomes of 1000 actinobacteria strains.</title>
        <authorList>
            <person name="Klenk H.-P."/>
        </authorList>
    </citation>
    <scope>NUCLEOTIDE SEQUENCE [LARGE SCALE GENOMIC DNA]</scope>
    <source>
        <strain evidence="2 3">DSM 45584</strain>
    </source>
</reference>
<feature type="region of interest" description="Disordered" evidence="1">
    <location>
        <begin position="40"/>
        <end position="76"/>
    </location>
</feature>
<accession>A0A840Q7B7</accession>
<evidence type="ECO:0000256" key="1">
    <source>
        <dbReference type="SAM" id="MobiDB-lite"/>
    </source>
</evidence>
<evidence type="ECO:0000313" key="2">
    <source>
        <dbReference type="EMBL" id="MBB5155611.1"/>
    </source>
</evidence>
<dbReference type="Proteomes" id="UP000584374">
    <property type="component" value="Unassembled WGS sequence"/>
</dbReference>
<proteinExistence type="predicted"/>
<sequence length="76" mass="8070">MKSPPPSVRPQEVDRGEVAALVVVHWKTVTPAGTIFSSFTTPSSPNLRWKATQPEAGVSSSSVPTRLNTGGHDESI</sequence>